<dbReference type="AlphaFoldDB" id="A0A0L7RDQ5"/>
<dbReference type="EMBL" id="KQ414613">
    <property type="protein sequence ID" value="KOC68988.1"/>
    <property type="molecule type" value="Genomic_DNA"/>
</dbReference>
<sequence>MYIVIRSEMRDTDPMEFSSLLATSYVRVQRKKRCWIKENKKLHCTRWSYVVFFHIVTITKLE</sequence>
<organism evidence="1 2">
    <name type="scientific">Habropoda laboriosa</name>
    <dbReference type="NCBI Taxonomy" id="597456"/>
    <lineage>
        <taxon>Eukaryota</taxon>
        <taxon>Metazoa</taxon>
        <taxon>Ecdysozoa</taxon>
        <taxon>Arthropoda</taxon>
        <taxon>Hexapoda</taxon>
        <taxon>Insecta</taxon>
        <taxon>Pterygota</taxon>
        <taxon>Neoptera</taxon>
        <taxon>Endopterygota</taxon>
        <taxon>Hymenoptera</taxon>
        <taxon>Apocrita</taxon>
        <taxon>Aculeata</taxon>
        <taxon>Apoidea</taxon>
        <taxon>Anthophila</taxon>
        <taxon>Apidae</taxon>
        <taxon>Habropoda</taxon>
    </lineage>
</organism>
<evidence type="ECO:0000313" key="1">
    <source>
        <dbReference type="EMBL" id="KOC68988.1"/>
    </source>
</evidence>
<keyword evidence="2" id="KW-1185">Reference proteome</keyword>
<proteinExistence type="predicted"/>
<evidence type="ECO:0000313" key="2">
    <source>
        <dbReference type="Proteomes" id="UP000053825"/>
    </source>
</evidence>
<accession>A0A0L7RDQ5</accession>
<gene>
    <name evidence="1" type="ORF">WH47_09545</name>
</gene>
<name>A0A0L7RDQ5_9HYME</name>
<protein>
    <submittedName>
        <fullName evidence="1">Uncharacterized protein</fullName>
    </submittedName>
</protein>
<reference evidence="1 2" key="1">
    <citation type="submission" date="2015-07" db="EMBL/GenBank/DDBJ databases">
        <title>The genome of Habropoda laboriosa.</title>
        <authorList>
            <person name="Pan H."/>
            <person name="Kapheim K."/>
        </authorList>
    </citation>
    <scope>NUCLEOTIDE SEQUENCE [LARGE SCALE GENOMIC DNA]</scope>
    <source>
        <strain evidence="1">0110345459</strain>
    </source>
</reference>
<dbReference type="Proteomes" id="UP000053825">
    <property type="component" value="Unassembled WGS sequence"/>
</dbReference>